<sequence>MQAASHGAWRGTRHVHTSFSGISPGNAVRSIHTPAYTRFTSPGTAKRIASQARTVLFRLVGHLTAPGLSATPASFQHAIRGSAPGRMSSIQERLSFSARNALARPAQQRFFPRAPTFAPRSITQVGLGTARNFSSGRSVFQNFVENVPITGRALYEADWDVRMQSERDAMKKSLKGKSSKAGPKEMLRAKNVISSISVPDTTPESAPEMDHYFAAPSNPSVTTTLYIPLAPTPTHRVPLPPDISEHSSLLPLPSLASIHNSHEVHSLRVSALFSRLDAANVWERGVLCSAYSERANPGLCNILKVEFVGWTEAEVRSVIGESGTGWCAIEEVSNVKDELEDETFSDASSVLSVISEEESMECSFTVEPAHSLVLPTLDFSSTFVASSPPATLNDDLFSEAESDPWVDSFSDGTWGDNGYLEFSSDFMTRVNTRDQWSSSTSDVSV</sequence>
<name>A0A0D0BXK0_9AGAR</name>
<evidence type="ECO:0000313" key="1">
    <source>
        <dbReference type="EMBL" id="KIK54494.1"/>
    </source>
</evidence>
<dbReference type="Proteomes" id="UP000053593">
    <property type="component" value="Unassembled WGS sequence"/>
</dbReference>
<dbReference type="HOGENOM" id="CLU_027591_0_0_1"/>
<gene>
    <name evidence="1" type="ORF">GYMLUDRAFT_48643</name>
</gene>
<dbReference type="AlphaFoldDB" id="A0A0D0BXK0"/>
<dbReference type="OrthoDB" id="2585251at2759"/>
<evidence type="ECO:0000313" key="2">
    <source>
        <dbReference type="Proteomes" id="UP000053593"/>
    </source>
</evidence>
<organism evidence="1 2">
    <name type="scientific">Collybiopsis luxurians FD-317 M1</name>
    <dbReference type="NCBI Taxonomy" id="944289"/>
    <lineage>
        <taxon>Eukaryota</taxon>
        <taxon>Fungi</taxon>
        <taxon>Dikarya</taxon>
        <taxon>Basidiomycota</taxon>
        <taxon>Agaricomycotina</taxon>
        <taxon>Agaricomycetes</taxon>
        <taxon>Agaricomycetidae</taxon>
        <taxon>Agaricales</taxon>
        <taxon>Marasmiineae</taxon>
        <taxon>Omphalotaceae</taxon>
        <taxon>Collybiopsis</taxon>
        <taxon>Collybiopsis luxurians</taxon>
    </lineage>
</organism>
<accession>A0A0D0BXK0</accession>
<dbReference type="EMBL" id="KN834815">
    <property type="protein sequence ID" value="KIK54494.1"/>
    <property type="molecule type" value="Genomic_DNA"/>
</dbReference>
<keyword evidence="2" id="KW-1185">Reference proteome</keyword>
<reference evidence="1 2" key="1">
    <citation type="submission" date="2014-04" db="EMBL/GenBank/DDBJ databases">
        <title>Evolutionary Origins and Diversification of the Mycorrhizal Mutualists.</title>
        <authorList>
            <consortium name="DOE Joint Genome Institute"/>
            <consortium name="Mycorrhizal Genomics Consortium"/>
            <person name="Kohler A."/>
            <person name="Kuo A."/>
            <person name="Nagy L.G."/>
            <person name="Floudas D."/>
            <person name="Copeland A."/>
            <person name="Barry K.W."/>
            <person name="Cichocki N."/>
            <person name="Veneault-Fourrey C."/>
            <person name="LaButti K."/>
            <person name="Lindquist E.A."/>
            <person name="Lipzen A."/>
            <person name="Lundell T."/>
            <person name="Morin E."/>
            <person name="Murat C."/>
            <person name="Riley R."/>
            <person name="Ohm R."/>
            <person name="Sun H."/>
            <person name="Tunlid A."/>
            <person name="Henrissat B."/>
            <person name="Grigoriev I.V."/>
            <person name="Hibbett D.S."/>
            <person name="Martin F."/>
        </authorList>
    </citation>
    <scope>NUCLEOTIDE SEQUENCE [LARGE SCALE GENOMIC DNA]</scope>
    <source>
        <strain evidence="1 2">FD-317 M1</strain>
    </source>
</reference>
<proteinExistence type="predicted"/>
<protein>
    <submittedName>
        <fullName evidence="1">Uncharacterized protein</fullName>
    </submittedName>
</protein>